<dbReference type="InterPro" id="IPR010994">
    <property type="entry name" value="RuvA_2-like"/>
</dbReference>
<comment type="caution">
    <text evidence="2">The sequence shown here is derived from an EMBL/GenBank/DDBJ whole genome shotgun (WGS) entry which is preliminary data.</text>
</comment>
<dbReference type="InterPro" id="IPR051675">
    <property type="entry name" value="Endo/Exo/Phosphatase_dom_1"/>
</dbReference>
<sequence>MEQEVEGRGDGYFFLFILMIIVFFNAFSYVKWGMQQFISQDSRVLEEEARKLFKGTGPGLLFYQIPSDIETNRVLTPVLLDLNTATEEELELIPGVGPKRALEILQARNEMGFFLSREELLWPYGPVLPTVFEVLKEYAH</sequence>
<reference evidence="2 3" key="1">
    <citation type="submission" date="2016-06" db="EMBL/GenBank/DDBJ databases">
        <title>Respiratory ammonification of nitrate coupled to the oxidation of elemental sulfur in deep-sea autotrophic thermophilic bacteria.</title>
        <authorList>
            <person name="Slobodkina G.B."/>
            <person name="Mardanov A.V."/>
            <person name="Ravin N.V."/>
            <person name="Frolova A.A."/>
            <person name="Viryasiv M.B."/>
            <person name="Chernyh N.A."/>
            <person name="Bonch-Osmolovskaya E.A."/>
            <person name="Slobodkin A.I."/>
        </authorList>
    </citation>
    <scope>NUCLEOTIDE SEQUENCE [LARGE SCALE GENOMIC DNA]</scope>
    <source>
        <strain evidence="2 3">S69</strain>
    </source>
</reference>
<dbReference type="PANTHER" id="PTHR21180">
    <property type="entry name" value="ENDONUCLEASE/EXONUCLEASE/PHOSPHATASE FAMILY DOMAIN-CONTAINING PROTEIN 1"/>
    <property type="match status" value="1"/>
</dbReference>
<evidence type="ECO:0000313" key="3">
    <source>
        <dbReference type="Proteomes" id="UP000093080"/>
    </source>
</evidence>
<evidence type="ECO:0000256" key="1">
    <source>
        <dbReference type="SAM" id="Phobius"/>
    </source>
</evidence>
<dbReference type="AlphaFoldDB" id="A0A1B9F8E7"/>
<dbReference type="EMBL" id="MAGO01000001">
    <property type="protein sequence ID" value="OCC16218.1"/>
    <property type="molecule type" value="Genomic_DNA"/>
</dbReference>
<gene>
    <name evidence="2" type="ORF">DBT_0035</name>
</gene>
<protein>
    <recommendedName>
        <fullName evidence="4">Late competence protein ComEA, DNA receptor</fullName>
    </recommendedName>
</protein>
<dbReference type="PANTHER" id="PTHR21180:SF32">
    <property type="entry name" value="ENDONUCLEASE_EXONUCLEASE_PHOSPHATASE FAMILY DOMAIN-CONTAINING PROTEIN 1"/>
    <property type="match status" value="1"/>
</dbReference>
<accession>A0A1B9F8E7</accession>
<proteinExistence type="predicted"/>
<dbReference type="STRING" id="1156395.DBT_0035"/>
<keyword evidence="1" id="KW-0812">Transmembrane</keyword>
<evidence type="ECO:0000313" key="2">
    <source>
        <dbReference type="EMBL" id="OCC16218.1"/>
    </source>
</evidence>
<dbReference type="Gene3D" id="1.10.150.320">
    <property type="entry name" value="Photosystem II 12 kDa extrinsic protein"/>
    <property type="match status" value="1"/>
</dbReference>
<keyword evidence="3" id="KW-1185">Reference proteome</keyword>
<keyword evidence="1" id="KW-0472">Membrane</keyword>
<feature type="transmembrane region" description="Helical" evidence="1">
    <location>
        <begin position="12"/>
        <end position="30"/>
    </location>
</feature>
<evidence type="ECO:0008006" key="4">
    <source>
        <dbReference type="Google" id="ProtNLM"/>
    </source>
</evidence>
<organism evidence="2 3">
    <name type="scientific">Dissulfuribacter thermophilus</name>
    <dbReference type="NCBI Taxonomy" id="1156395"/>
    <lineage>
        <taxon>Bacteria</taxon>
        <taxon>Pseudomonadati</taxon>
        <taxon>Thermodesulfobacteriota</taxon>
        <taxon>Dissulfuribacteria</taxon>
        <taxon>Dissulfuribacterales</taxon>
        <taxon>Dissulfuribacteraceae</taxon>
        <taxon>Dissulfuribacter</taxon>
    </lineage>
</organism>
<keyword evidence="1" id="KW-1133">Transmembrane helix</keyword>
<dbReference type="Pfam" id="PF12836">
    <property type="entry name" value="HHH_3"/>
    <property type="match status" value="1"/>
</dbReference>
<dbReference type="Proteomes" id="UP000093080">
    <property type="component" value="Unassembled WGS sequence"/>
</dbReference>
<dbReference type="SUPFAM" id="SSF47781">
    <property type="entry name" value="RuvA domain 2-like"/>
    <property type="match status" value="1"/>
</dbReference>
<name>A0A1B9F8E7_9BACT</name>